<keyword evidence="2" id="KW-1185">Reference proteome</keyword>
<dbReference type="AlphaFoldDB" id="A0A5B7JFE6"/>
<evidence type="ECO:0000313" key="2">
    <source>
        <dbReference type="Proteomes" id="UP000324222"/>
    </source>
</evidence>
<comment type="caution">
    <text evidence="1">The sequence shown here is derived from an EMBL/GenBank/DDBJ whole genome shotgun (WGS) entry which is preliminary data.</text>
</comment>
<dbReference type="Proteomes" id="UP000324222">
    <property type="component" value="Unassembled WGS sequence"/>
</dbReference>
<name>A0A5B7JFE6_PORTR</name>
<reference evidence="1 2" key="1">
    <citation type="submission" date="2019-05" db="EMBL/GenBank/DDBJ databases">
        <title>Another draft genome of Portunus trituberculatus and its Hox gene families provides insights of decapod evolution.</title>
        <authorList>
            <person name="Jeong J.-H."/>
            <person name="Song I."/>
            <person name="Kim S."/>
            <person name="Choi T."/>
            <person name="Kim D."/>
            <person name="Ryu S."/>
            <person name="Kim W."/>
        </authorList>
    </citation>
    <scope>NUCLEOTIDE SEQUENCE [LARGE SCALE GENOMIC DNA]</scope>
    <source>
        <tissue evidence="1">Muscle</tissue>
    </source>
</reference>
<accession>A0A5B7JFE6</accession>
<evidence type="ECO:0000313" key="1">
    <source>
        <dbReference type="EMBL" id="MPC93113.1"/>
    </source>
</evidence>
<protein>
    <submittedName>
        <fullName evidence="1">Uncharacterized protein</fullName>
    </submittedName>
</protein>
<dbReference type="EMBL" id="VSRR010093661">
    <property type="protein sequence ID" value="MPC93113.1"/>
    <property type="molecule type" value="Genomic_DNA"/>
</dbReference>
<gene>
    <name evidence="1" type="ORF">E2C01_088235</name>
</gene>
<proteinExistence type="predicted"/>
<sequence>MVNQRFKQSLRRRFTKRPVPWWSAACTKAVQEKWAAFSRLRRHRRDPQYLEAFWRCRARARRVLKEAQRASW</sequence>
<organism evidence="1 2">
    <name type="scientific">Portunus trituberculatus</name>
    <name type="common">Swimming crab</name>
    <name type="synonym">Neptunus trituberculatus</name>
    <dbReference type="NCBI Taxonomy" id="210409"/>
    <lineage>
        <taxon>Eukaryota</taxon>
        <taxon>Metazoa</taxon>
        <taxon>Ecdysozoa</taxon>
        <taxon>Arthropoda</taxon>
        <taxon>Crustacea</taxon>
        <taxon>Multicrustacea</taxon>
        <taxon>Malacostraca</taxon>
        <taxon>Eumalacostraca</taxon>
        <taxon>Eucarida</taxon>
        <taxon>Decapoda</taxon>
        <taxon>Pleocyemata</taxon>
        <taxon>Brachyura</taxon>
        <taxon>Eubrachyura</taxon>
        <taxon>Portunoidea</taxon>
        <taxon>Portunidae</taxon>
        <taxon>Portuninae</taxon>
        <taxon>Portunus</taxon>
    </lineage>
</organism>